<dbReference type="InterPro" id="IPR017871">
    <property type="entry name" value="ABC_transporter-like_CS"/>
</dbReference>
<evidence type="ECO:0000313" key="8">
    <source>
        <dbReference type="Proteomes" id="UP001501746"/>
    </source>
</evidence>
<dbReference type="Proteomes" id="UP001501746">
    <property type="component" value="Unassembled WGS sequence"/>
</dbReference>
<accession>A0ABN2MG83</accession>
<dbReference type="SUPFAM" id="SSF52540">
    <property type="entry name" value="P-loop containing nucleoside triphosphate hydrolases"/>
    <property type="match status" value="1"/>
</dbReference>
<dbReference type="InterPro" id="IPR027417">
    <property type="entry name" value="P-loop_NTPase"/>
</dbReference>
<proteinExistence type="inferred from homology"/>
<sequence>MIEVEGLTQVFGHKTAVDDVSFTVRQGAVTGLLGPNGAGKSTTMRMIVGLDRPVKGVVRVNGGDFRRAERPLHELGALLDPAALHPGRSGRAHLRALALTNGIPSSRVDEVLRLTGMVEPSSRRVGTYSLGMRQRLGIAGALLGDPQVLVLDEPVNGLDPDGVHWVRELMKSLAAMGRTVLVSSHLMSEMALTADHLVVMGRGRLITQGPVTEVIARATQSDVLVRTPQAEELTAALGTIGGSTRRAPDGALLVTNATAEQIGRLAASGSIVLFELTPQQGSLEDAFLALTKDDQEYAAGTVAGPHGPTTGSEQDGARR</sequence>
<evidence type="ECO:0000256" key="3">
    <source>
        <dbReference type="ARBA" id="ARBA00022741"/>
    </source>
</evidence>
<organism evidence="7 8">
    <name type="scientific">Agromyces salentinus</name>
    <dbReference type="NCBI Taxonomy" id="269421"/>
    <lineage>
        <taxon>Bacteria</taxon>
        <taxon>Bacillati</taxon>
        <taxon>Actinomycetota</taxon>
        <taxon>Actinomycetes</taxon>
        <taxon>Micrococcales</taxon>
        <taxon>Microbacteriaceae</taxon>
        <taxon>Agromyces</taxon>
    </lineage>
</organism>
<dbReference type="PANTHER" id="PTHR43335">
    <property type="entry name" value="ABC TRANSPORTER, ATP-BINDING PROTEIN"/>
    <property type="match status" value="1"/>
</dbReference>
<evidence type="ECO:0000256" key="2">
    <source>
        <dbReference type="ARBA" id="ARBA00022448"/>
    </source>
</evidence>
<comment type="similarity">
    <text evidence="1">Belongs to the ABC transporter superfamily.</text>
</comment>
<keyword evidence="3" id="KW-0547">Nucleotide-binding</keyword>
<dbReference type="PANTHER" id="PTHR43335:SF4">
    <property type="entry name" value="ABC TRANSPORTER, ATP-BINDING PROTEIN"/>
    <property type="match status" value="1"/>
</dbReference>
<comment type="caution">
    <text evidence="7">The sequence shown here is derived from an EMBL/GenBank/DDBJ whole genome shotgun (WGS) entry which is preliminary data.</text>
</comment>
<evidence type="ECO:0000313" key="7">
    <source>
        <dbReference type="EMBL" id="GAA1823866.1"/>
    </source>
</evidence>
<protein>
    <submittedName>
        <fullName evidence="7">ATP-binding cassette domain-containing protein</fullName>
    </submittedName>
</protein>
<dbReference type="EMBL" id="BAAANK010000001">
    <property type="protein sequence ID" value="GAA1823866.1"/>
    <property type="molecule type" value="Genomic_DNA"/>
</dbReference>
<keyword evidence="4 7" id="KW-0067">ATP-binding</keyword>
<evidence type="ECO:0000256" key="1">
    <source>
        <dbReference type="ARBA" id="ARBA00005417"/>
    </source>
</evidence>
<dbReference type="PROSITE" id="PS00211">
    <property type="entry name" value="ABC_TRANSPORTER_1"/>
    <property type="match status" value="1"/>
</dbReference>
<reference evidence="7 8" key="1">
    <citation type="journal article" date="2019" name="Int. J. Syst. Evol. Microbiol.">
        <title>The Global Catalogue of Microorganisms (GCM) 10K type strain sequencing project: providing services to taxonomists for standard genome sequencing and annotation.</title>
        <authorList>
            <consortium name="The Broad Institute Genomics Platform"/>
            <consortium name="The Broad Institute Genome Sequencing Center for Infectious Disease"/>
            <person name="Wu L."/>
            <person name="Ma J."/>
        </authorList>
    </citation>
    <scope>NUCLEOTIDE SEQUENCE [LARGE SCALE GENOMIC DNA]</scope>
    <source>
        <strain evidence="7 8">JCM 14323</strain>
    </source>
</reference>
<evidence type="ECO:0000256" key="4">
    <source>
        <dbReference type="ARBA" id="ARBA00022840"/>
    </source>
</evidence>
<feature type="region of interest" description="Disordered" evidence="5">
    <location>
        <begin position="298"/>
        <end position="319"/>
    </location>
</feature>
<dbReference type="GO" id="GO:0005524">
    <property type="term" value="F:ATP binding"/>
    <property type="evidence" value="ECO:0007669"/>
    <property type="project" value="UniProtKB-KW"/>
</dbReference>
<gene>
    <name evidence="7" type="ORF">GCM10009750_03120</name>
</gene>
<name>A0ABN2MG83_9MICO</name>
<keyword evidence="2" id="KW-0813">Transport</keyword>
<dbReference type="SMART" id="SM00382">
    <property type="entry name" value="AAA"/>
    <property type="match status" value="1"/>
</dbReference>
<dbReference type="InterPro" id="IPR003593">
    <property type="entry name" value="AAA+_ATPase"/>
</dbReference>
<evidence type="ECO:0000256" key="5">
    <source>
        <dbReference type="SAM" id="MobiDB-lite"/>
    </source>
</evidence>
<dbReference type="Pfam" id="PF00005">
    <property type="entry name" value="ABC_tran"/>
    <property type="match status" value="1"/>
</dbReference>
<keyword evidence="8" id="KW-1185">Reference proteome</keyword>
<dbReference type="InterPro" id="IPR003439">
    <property type="entry name" value="ABC_transporter-like_ATP-bd"/>
</dbReference>
<feature type="domain" description="ABC transporter" evidence="6">
    <location>
        <begin position="2"/>
        <end position="227"/>
    </location>
</feature>
<evidence type="ECO:0000259" key="6">
    <source>
        <dbReference type="PROSITE" id="PS50893"/>
    </source>
</evidence>
<dbReference type="Gene3D" id="3.40.50.300">
    <property type="entry name" value="P-loop containing nucleotide triphosphate hydrolases"/>
    <property type="match status" value="1"/>
</dbReference>
<dbReference type="PROSITE" id="PS50893">
    <property type="entry name" value="ABC_TRANSPORTER_2"/>
    <property type="match status" value="1"/>
</dbReference>
<dbReference type="RefSeq" id="WP_157428548.1">
    <property type="nucleotide sequence ID" value="NZ_BAAANK010000001.1"/>
</dbReference>